<reference evidence="7 8" key="1">
    <citation type="submission" date="2011-04" db="EMBL/GenBank/DDBJ databases">
        <title>The Genome Sequence of Clostridium citroniae WAL-19142.</title>
        <authorList>
            <consortium name="The Broad Institute Genome Sequencing Platform"/>
            <person name="Earl A."/>
            <person name="Ward D."/>
            <person name="Feldgarden M."/>
            <person name="Gevers D."/>
            <person name="Warren Y.A."/>
            <person name="Tyrrell K.L."/>
            <person name="Citron D.M."/>
            <person name="Goldstein E.J."/>
            <person name="Daigneault M."/>
            <person name="Allen-Vercoe E."/>
            <person name="Young S.K."/>
            <person name="Zeng Q."/>
            <person name="Gargeya S."/>
            <person name="Fitzgerald M."/>
            <person name="Haas B."/>
            <person name="Abouelleil A."/>
            <person name="Alvarado L."/>
            <person name="Arachchi H.M."/>
            <person name="Berlin A."/>
            <person name="Brown A."/>
            <person name="Chapman S.B."/>
            <person name="Chen Z."/>
            <person name="Dunbar C."/>
            <person name="Freedman E."/>
            <person name="Gearin G."/>
            <person name="Gellesch M."/>
            <person name="Goldberg J."/>
            <person name="Griggs A."/>
            <person name="Gujja S."/>
            <person name="Heilman E.R."/>
            <person name="Heiman D."/>
            <person name="Howarth C."/>
            <person name="Larson L."/>
            <person name="Lui A."/>
            <person name="MacDonald P.J."/>
            <person name="Mehta T."/>
            <person name="Montmayeur A."/>
            <person name="Murphy C."/>
            <person name="Neiman D."/>
            <person name="Pearson M."/>
            <person name="Priest M."/>
            <person name="Roberts A."/>
            <person name="Saif S."/>
            <person name="Shea T."/>
            <person name="Shenoy N."/>
            <person name="Sisk P."/>
            <person name="Stolte C."/>
            <person name="Sykes S."/>
            <person name="White J."/>
            <person name="Yandava C."/>
            <person name="Wortman J."/>
            <person name="Nusbaum C."/>
            <person name="Birren B."/>
        </authorList>
    </citation>
    <scope>NUCLEOTIDE SEQUENCE [LARGE SCALE GENOMIC DNA]</scope>
    <source>
        <strain evidence="7 8">WAL-19142</strain>
    </source>
</reference>
<feature type="transmembrane region" description="Helical" evidence="6">
    <location>
        <begin position="115"/>
        <end position="138"/>
    </location>
</feature>
<evidence type="ECO:0000313" key="8">
    <source>
        <dbReference type="Proteomes" id="UP000037392"/>
    </source>
</evidence>
<protein>
    <recommendedName>
        <fullName evidence="9">ABC transporter permease</fullName>
    </recommendedName>
</protein>
<dbReference type="GO" id="GO:0022857">
    <property type="term" value="F:transmembrane transporter activity"/>
    <property type="evidence" value="ECO:0007669"/>
    <property type="project" value="InterPro"/>
</dbReference>
<accession>A0A0J9BSW0</accession>
<evidence type="ECO:0008006" key="9">
    <source>
        <dbReference type="Google" id="ProtNLM"/>
    </source>
</evidence>
<dbReference type="InterPro" id="IPR001851">
    <property type="entry name" value="ABC_transp_permease"/>
</dbReference>
<dbReference type="EMBL" id="ADLK01000032">
    <property type="protein sequence ID" value="KMW16162.1"/>
    <property type="molecule type" value="Genomic_DNA"/>
</dbReference>
<sequence>MNEQMKSAKRTAMKNSFINSFFALVFSLLLGMIFIGISGYSPLESYKAIFGVSLGTVKGFALSLSQATPIMFTGLSFALAYRVRMINTGAEGQLYAGAMAAALVGAYITNLPGVIHVPLALLAAIVAGGAVAFFVALAKIKFGANEIIMTLMLNEIIQLFTSYLANGPLKPPGSGVGQTERIADSAKLVKLIPQTQLTIAIFVVIIVAILLQFMLDRTVFGYEIQVTGLNLRAAKVAGISVPKTYLTTFALSGAVAGLGGAAMVLGVNYRFIEGFSSGYGFAGISVAALAAYSPVGVILSAFLIGILKAGTITLNRTTSIPVEFVDVIQVLVIIFVAAPALIQAILKQVHKFKKEKQESYGGES</sequence>
<keyword evidence="5 6" id="KW-0472">Membrane</keyword>
<comment type="caution">
    <text evidence="7">The sequence shown here is derived from an EMBL/GenBank/DDBJ whole genome shotgun (WGS) entry which is preliminary data.</text>
</comment>
<evidence type="ECO:0000256" key="5">
    <source>
        <dbReference type="ARBA" id="ARBA00023136"/>
    </source>
</evidence>
<evidence type="ECO:0000256" key="4">
    <source>
        <dbReference type="ARBA" id="ARBA00022989"/>
    </source>
</evidence>
<dbReference type="RefSeq" id="WP_007867958.1">
    <property type="nucleotide sequence ID" value="NZ_KQ235882.1"/>
</dbReference>
<dbReference type="Proteomes" id="UP000037392">
    <property type="component" value="Unassembled WGS sequence"/>
</dbReference>
<gene>
    <name evidence="7" type="ORF">HMPREF9470_04600</name>
</gene>
<dbReference type="OrthoDB" id="45037at2"/>
<feature type="transmembrane region" description="Helical" evidence="6">
    <location>
        <begin position="60"/>
        <end position="80"/>
    </location>
</feature>
<keyword evidence="3 6" id="KW-0812">Transmembrane</keyword>
<feature type="transmembrane region" description="Helical" evidence="6">
    <location>
        <begin position="245"/>
        <end position="267"/>
    </location>
</feature>
<evidence type="ECO:0000256" key="3">
    <source>
        <dbReference type="ARBA" id="ARBA00022692"/>
    </source>
</evidence>
<feature type="transmembrane region" description="Helical" evidence="6">
    <location>
        <begin position="197"/>
        <end position="215"/>
    </location>
</feature>
<evidence type="ECO:0000256" key="2">
    <source>
        <dbReference type="ARBA" id="ARBA00022475"/>
    </source>
</evidence>
<evidence type="ECO:0000256" key="1">
    <source>
        <dbReference type="ARBA" id="ARBA00004651"/>
    </source>
</evidence>
<feature type="transmembrane region" description="Helical" evidence="6">
    <location>
        <begin position="92"/>
        <end position="109"/>
    </location>
</feature>
<dbReference type="GeneID" id="93163950"/>
<dbReference type="AlphaFoldDB" id="A0A0J9BSW0"/>
<organism evidence="7 8">
    <name type="scientific">[Clostridium] citroniae WAL-19142</name>
    <dbReference type="NCBI Taxonomy" id="742734"/>
    <lineage>
        <taxon>Bacteria</taxon>
        <taxon>Bacillati</taxon>
        <taxon>Bacillota</taxon>
        <taxon>Clostridia</taxon>
        <taxon>Lachnospirales</taxon>
        <taxon>Lachnospiraceae</taxon>
        <taxon>Enterocloster</taxon>
    </lineage>
</organism>
<dbReference type="GO" id="GO:0005886">
    <property type="term" value="C:plasma membrane"/>
    <property type="evidence" value="ECO:0007669"/>
    <property type="project" value="UniProtKB-SubCell"/>
</dbReference>
<dbReference type="PATRIC" id="fig|742734.4.peg.4930"/>
<dbReference type="Pfam" id="PF02653">
    <property type="entry name" value="BPD_transp_2"/>
    <property type="match status" value="1"/>
</dbReference>
<evidence type="ECO:0000256" key="6">
    <source>
        <dbReference type="SAM" id="Phobius"/>
    </source>
</evidence>
<name>A0A0J9BSW0_9FIRM</name>
<dbReference type="CDD" id="cd06580">
    <property type="entry name" value="TM_PBP1_transp_TpRbsC_like"/>
    <property type="match status" value="1"/>
</dbReference>
<dbReference type="PANTHER" id="PTHR47089">
    <property type="entry name" value="ABC TRANSPORTER, PERMEASE PROTEIN"/>
    <property type="match status" value="1"/>
</dbReference>
<feature type="transmembrane region" description="Helical" evidence="6">
    <location>
        <begin position="327"/>
        <end position="346"/>
    </location>
</feature>
<dbReference type="PANTHER" id="PTHR47089:SF1">
    <property type="entry name" value="GUANOSINE ABC TRANSPORTER PERMEASE PROTEIN NUPP"/>
    <property type="match status" value="1"/>
</dbReference>
<feature type="transmembrane region" description="Helical" evidence="6">
    <location>
        <begin position="21"/>
        <end position="40"/>
    </location>
</feature>
<proteinExistence type="predicted"/>
<keyword evidence="4 6" id="KW-1133">Transmembrane helix</keyword>
<feature type="transmembrane region" description="Helical" evidence="6">
    <location>
        <begin position="279"/>
        <end position="307"/>
    </location>
</feature>
<evidence type="ECO:0000313" key="7">
    <source>
        <dbReference type="EMBL" id="KMW16162.1"/>
    </source>
</evidence>
<comment type="subcellular location">
    <subcellularLocation>
        <location evidence="1">Cell membrane</location>
        <topology evidence="1">Multi-pass membrane protein</topology>
    </subcellularLocation>
</comment>
<keyword evidence="2" id="KW-1003">Cell membrane</keyword>